<dbReference type="GO" id="GO:0000166">
    <property type="term" value="F:nucleotide binding"/>
    <property type="evidence" value="ECO:0007669"/>
    <property type="project" value="UniProtKB-KW"/>
</dbReference>
<evidence type="ECO:0000313" key="7">
    <source>
        <dbReference type="EMBL" id="QQE73612.1"/>
    </source>
</evidence>
<dbReference type="Pfam" id="PF00549">
    <property type="entry name" value="Ligase_CoA"/>
    <property type="match status" value="1"/>
</dbReference>
<keyword evidence="10" id="KW-1185">Reference proteome</keyword>
<dbReference type="SUPFAM" id="SSF51735">
    <property type="entry name" value="NAD(P)-binding Rossmann-fold domains"/>
    <property type="match status" value="1"/>
</dbReference>
<dbReference type="KEGG" id="bcop:JD108_17215"/>
<dbReference type="InterPro" id="IPR016102">
    <property type="entry name" value="Succinyl-CoA_synth-like"/>
</dbReference>
<keyword evidence="2" id="KW-0436">Ligase</keyword>
<gene>
    <name evidence="7" type="ORF">JD108_17215</name>
    <name evidence="8" type="ORF">KDJ56_17160</name>
</gene>
<evidence type="ECO:0000313" key="10">
    <source>
        <dbReference type="Proteomes" id="UP000677234"/>
    </source>
</evidence>
<evidence type="ECO:0000256" key="5">
    <source>
        <dbReference type="PIRSR" id="PIRSR001553-1"/>
    </source>
</evidence>
<dbReference type="Gene3D" id="3.40.50.261">
    <property type="entry name" value="Succinyl-CoA synthetase domains"/>
    <property type="match status" value="1"/>
</dbReference>
<dbReference type="AlphaFoldDB" id="A0A7T5EJ62"/>
<organism evidence="7 9">
    <name type="scientific">Brevibacillus composti</name>
    <dbReference type="NCBI Taxonomy" id="2796470"/>
    <lineage>
        <taxon>Bacteria</taxon>
        <taxon>Bacillati</taxon>
        <taxon>Bacillota</taxon>
        <taxon>Bacilli</taxon>
        <taxon>Bacillales</taxon>
        <taxon>Paenibacillaceae</taxon>
        <taxon>Brevibacillus</taxon>
    </lineage>
</organism>
<feature type="active site" description="Tele-phosphohistidine intermediate" evidence="5">
    <location>
        <position position="256"/>
    </location>
</feature>
<dbReference type="Proteomes" id="UP000595847">
    <property type="component" value="Chromosome"/>
</dbReference>
<dbReference type="EMBL" id="CP073708">
    <property type="protein sequence ID" value="QUO40694.1"/>
    <property type="molecule type" value="Genomic_DNA"/>
</dbReference>
<evidence type="ECO:0000256" key="4">
    <source>
        <dbReference type="ARBA" id="ARBA00060724"/>
    </source>
</evidence>
<accession>A0A7T5EJ62</accession>
<dbReference type="GO" id="GO:0006099">
    <property type="term" value="P:tricarboxylic acid cycle"/>
    <property type="evidence" value="ECO:0007669"/>
    <property type="project" value="UniProtKB-KW"/>
</dbReference>
<dbReference type="PIRSF" id="PIRSF001553">
    <property type="entry name" value="SucCS_alpha"/>
    <property type="match status" value="1"/>
</dbReference>
<proteinExistence type="inferred from homology"/>
<evidence type="ECO:0000313" key="8">
    <source>
        <dbReference type="EMBL" id="QUO40694.1"/>
    </source>
</evidence>
<name>A0A7T5EJ62_9BACL</name>
<dbReference type="GO" id="GO:0009361">
    <property type="term" value="C:succinate-CoA ligase complex (ADP-forming)"/>
    <property type="evidence" value="ECO:0007669"/>
    <property type="project" value="TreeGrafter"/>
</dbReference>
<reference evidence="8" key="2">
    <citation type="submission" date="2021-04" db="EMBL/GenBank/DDBJ databases">
        <title>Brevibacillus composti FJAT-54423, complete genome.</title>
        <authorList>
            <person name="Tang R."/>
        </authorList>
    </citation>
    <scope>NUCLEOTIDE SEQUENCE</scope>
    <source>
        <strain evidence="8">FJAT-54424</strain>
    </source>
</reference>
<dbReference type="Pfam" id="PF02629">
    <property type="entry name" value="CoA_binding"/>
    <property type="match status" value="1"/>
</dbReference>
<dbReference type="Proteomes" id="UP000677234">
    <property type="component" value="Chromosome"/>
</dbReference>
<dbReference type="InterPro" id="IPR005810">
    <property type="entry name" value="CoA_lig_alpha"/>
</dbReference>
<comment type="similarity">
    <text evidence="4">Belongs to the succinate/malate CoA ligase alpha subunit family.</text>
</comment>
<protein>
    <submittedName>
        <fullName evidence="7">CoA-binding protein</fullName>
    </submittedName>
</protein>
<dbReference type="InterPro" id="IPR005811">
    <property type="entry name" value="SUCC_ACL_C"/>
</dbReference>
<evidence type="ECO:0000259" key="6">
    <source>
        <dbReference type="SMART" id="SM00881"/>
    </source>
</evidence>
<dbReference type="SUPFAM" id="SSF52210">
    <property type="entry name" value="Succinyl-CoA synthetase domains"/>
    <property type="match status" value="1"/>
</dbReference>
<dbReference type="FunFam" id="3.40.50.720:FF:000277">
    <property type="entry name" value="Succinate--CoA ligase [ADP-forming] subunit alpha"/>
    <property type="match status" value="1"/>
</dbReference>
<dbReference type="PANTHER" id="PTHR11117">
    <property type="entry name" value="SUCCINYL-COA LIGASE SUBUNIT ALPHA"/>
    <property type="match status" value="1"/>
</dbReference>
<dbReference type="Gene3D" id="3.40.50.720">
    <property type="entry name" value="NAD(P)-binding Rossmann-like Domain"/>
    <property type="match status" value="1"/>
</dbReference>
<feature type="domain" description="CoA-binding" evidence="6">
    <location>
        <begin position="4"/>
        <end position="100"/>
    </location>
</feature>
<dbReference type="InterPro" id="IPR033847">
    <property type="entry name" value="Citrt_syn/SCS-alpha_CS"/>
</dbReference>
<evidence type="ECO:0000256" key="2">
    <source>
        <dbReference type="ARBA" id="ARBA00022598"/>
    </source>
</evidence>
<evidence type="ECO:0000256" key="3">
    <source>
        <dbReference type="ARBA" id="ARBA00022741"/>
    </source>
</evidence>
<dbReference type="GO" id="GO:0004776">
    <property type="term" value="F:succinate-CoA ligase (GDP-forming) activity"/>
    <property type="evidence" value="ECO:0007669"/>
    <property type="project" value="TreeGrafter"/>
</dbReference>
<dbReference type="SMART" id="SM00881">
    <property type="entry name" value="CoA_binding"/>
    <property type="match status" value="1"/>
</dbReference>
<evidence type="ECO:0000313" key="9">
    <source>
        <dbReference type="Proteomes" id="UP000595847"/>
    </source>
</evidence>
<evidence type="ECO:0000256" key="1">
    <source>
        <dbReference type="ARBA" id="ARBA00022532"/>
    </source>
</evidence>
<dbReference type="PRINTS" id="PR01798">
    <property type="entry name" value="SCOASYNTHASE"/>
</dbReference>
<dbReference type="EMBL" id="CP066308">
    <property type="protein sequence ID" value="QQE73612.1"/>
    <property type="molecule type" value="Genomic_DNA"/>
</dbReference>
<keyword evidence="3" id="KW-0547">Nucleotide-binding</keyword>
<sequence length="303" mass="32164">MAILIGKQSRIVIQGITGREASMVARHTLDYGTPVLAGVTPGKKGQEVHGIPVYDTMREAVQEHGVDTSLIVVPPAFALDAVQEAIAYGIRVIVVTTENIPQMDTVKMLALARQHQVRIIGPNTVGMINPGERVKLGSIGGDHPERCFVPGHVGVISRSGGMTAETSWMVKRAGFGVSTSVGIGGDALIGTTIRDLLELFEQDPDTHAVVTFSEPGTMFEEQAAEFVKAGGFTKPLISAIAGRFTESMPEGTVFGHAGALISGDTGRPSRKAEKLREAGAHVVDRYDDLIAVLQTVMTAKEAK</sequence>
<dbReference type="RefSeq" id="WP_198827219.1">
    <property type="nucleotide sequence ID" value="NZ_CP066308.1"/>
</dbReference>
<dbReference type="PROSITE" id="PS01216">
    <property type="entry name" value="SUCCINYL_COA_LIG_1"/>
    <property type="match status" value="1"/>
</dbReference>
<dbReference type="PANTHER" id="PTHR11117:SF2">
    <property type="entry name" value="SUCCINATE--COA LIGASE [ADP_GDP-FORMING] SUBUNIT ALPHA, MITOCHONDRIAL"/>
    <property type="match status" value="1"/>
</dbReference>
<dbReference type="InterPro" id="IPR003781">
    <property type="entry name" value="CoA-bd"/>
</dbReference>
<keyword evidence="1" id="KW-0816">Tricarboxylic acid cycle</keyword>
<dbReference type="GO" id="GO:0004775">
    <property type="term" value="F:succinate-CoA ligase (ADP-forming) activity"/>
    <property type="evidence" value="ECO:0007669"/>
    <property type="project" value="TreeGrafter"/>
</dbReference>
<dbReference type="InterPro" id="IPR036291">
    <property type="entry name" value="NAD(P)-bd_dom_sf"/>
</dbReference>
<reference evidence="7 9" key="1">
    <citation type="submission" date="2020-12" db="EMBL/GenBank/DDBJ databases">
        <title>strain FJAT-54423T represents a novel species of the genus Brevibacillus.</title>
        <authorList>
            <person name="Tang R."/>
        </authorList>
    </citation>
    <scope>NUCLEOTIDE SEQUENCE [LARGE SCALE GENOMIC DNA]</scope>
    <source>
        <strain evidence="7 9">FJAT-54423</strain>
    </source>
</reference>